<feature type="domain" description="Pyrrolo-quinoline quinone repeat" evidence="2">
    <location>
        <begin position="44"/>
        <end position="203"/>
    </location>
</feature>
<proteinExistence type="predicted"/>
<dbReference type="SUPFAM" id="SSF50998">
    <property type="entry name" value="Quinoprotein alcohol dehydrogenase-like"/>
    <property type="match status" value="1"/>
</dbReference>
<accession>A0A517Y2I4</accession>
<dbReference type="Proteomes" id="UP000319576">
    <property type="component" value="Chromosome"/>
</dbReference>
<evidence type="ECO:0000259" key="2">
    <source>
        <dbReference type="Pfam" id="PF13360"/>
    </source>
</evidence>
<keyword evidence="1" id="KW-0732">Signal</keyword>
<dbReference type="AlphaFoldDB" id="A0A517Y2I4"/>
<gene>
    <name evidence="3" type="ORF">ETAA1_59760</name>
</gene>
<dbReference type="OrthoDB" id="244732at2"/>
<dbReference type="InterPro" id="IPR002372">
    <property type="entry name" value="PQQ_rpt_dom"/>
</dbReference>
<evidence type="ECO:0000313" key="4">
    <source>
        <dbReference type="Proteomes" id="UP000319576"/>
    </source>
</evidence>
<organism evidence="3 4">
    <name type="scientific">Urbifossiella limnaea</name>
    <dbReference type="NCBI Taxonomy" id="2528023"/>
    <lineage>
        <taxon>Bacteria</taxon>
        <taxon>Pseudomonadati</taxon>
        <taxon>Planctomycetota</taxon>
        <taxon>Planctomycetia</taxon>
        <taxon>Gemmatales</taxon>
        <taxon>Gemmataceae</taxon>
        <taxon>Urbifossiella</taxon>
    </lineage>
</organism>
<name>A0A517Y2I4_9BACT</name>
<reference evidence="3 4" key="1">
    <citation type="submission" date="2019-02" db="EMBL/GenBank/DDBJ databases">
        <title>Deep-cultivation of Planctomycetes and their phenomic and genomic characterization uncovers novel biology.</title>
        <authorList>
            <person name="Wiegand S."/>
            <person name="Jogler M."/>
            <person name="Boedeker C."/>
            <person name="Pinto D."/>
            <person name="Vollmers J."/>
            <person name="Rivas-Marin E."/>
            <person name="Kohn T."/>
            <person name="Peeters S.H."/>
            <person name="Heuer A."/>
            <person name="Rast P."/>
            <person name="Oberbeckmann S."/>
            <person name="Bunk B."/>
            <person name="Jeske O."/>
            <person name="Meyerdierks A."/>
            <person name="Storesund J.E."/>
            <person name="Kallscheuer N."/>
            <person name="Luecker S."/>
            <person name="Lage O.M."/>
            <person name="Pohl T."/>
            <person name="Merkel B.J."/>
            <person name="Hornburger P."/>
            <person name="Mueller R.-W."/>
            <person name="Bruemmer F."/>
            <person name="Labrenz M."/>
            <person name="Spormann A.M."/>
            <person name="Op den Camp H."/>
            <person name="Overmann J."/>
            <person name="Amann R."/>
            <person name="Jetten M.S.M."/>
            <person name="Mascher T."/>
            <person name="Medema M.H."/>
            <person name="Devos D.P."/>
            <person name="Kaster A.-K."/>
            <person name="Ovreas L."/>
            <person name="Rohde M."/>
            <person name="Galperin M.Y."/>
            <person name="Jogler C."/>
        </authorList>
    </citation>
    <scope>NUCLEOTIDE SEQUENCE [LARGE SCALE GENOMIC DNA]</scope>
    <source>
        <strain evidence="3 4">ETA_A1</strain>
    </source>
</reference>
<dbReference type="PANTHER" id="PTHR34512">
    <property type="entry name" value="CELL SURFACE PROTEIN"/>
    <property type="match status" value="1"/>
</dbReference>
<evidence type="ECO:0000256" key="1">
    <source>
        <dbReference type="SAM" id="SignalP"/>
    </source>
</evidence>
<keyword evidence="4" id="KW-1185">Reference proteome</keyword>
<dbReference type="RefSeq" id="WP_145244164.1">
    <property type="nucleotide sequence ID" value="NZ_CP036273.1"/>
</dbReference>
<dbReference type="SMART" id="SM00564">
    <property type="entry name" value="PQQ"/>
    <property type="match status" value="5"/>
</dbReference>
<dbReference type="Pfam" id="PF13360">
    <property type="entry name" value="PQQ_2"/>
    <property type="match status" value="2"/>
</dbReference>
<dbReference type="KEGG" id="uli:ETAA1_59760"/>
<evidence type="ECO:0000313" key="3">
    <source>
        <dbReference type="EMBL" id="QDU23965.1"/>
    </source>
</evidence>
<dbReference type="Gene3D" id="2.130.10.10">
    <property type="entry name" value="YVTN repeat-like/Quinoprotein amine dehydrogenase"/>
    <property type="match status" value="2"/>
</dbReference>
<protein>
    <submittedName>
        <fullName evidence="3">Outer membrane biogenesis protein BamB</fullName>
    </submittedName>
</protein>
<dbReference type="InterPro" id="IPR015943">
    <property type="entry name" value="WD40/YVTN_repeat-like_dom_sf"/>
</dbReference>
<dbReference type="InterPro" id="IPR018391">
    <property type="entry name" value="PQQ_b-propeller_rpt"/>
</dbReference>
<dbReference type="EMBL" id="CP036273">
    <property type="protein sequence ID" value="QDU23965.1"/>
    <property type="molecule type" value="Genomic_DNA"/>
</dbReference>
<sequence precursor="true">MTRTLIGSAFVLALAVTAGAADWPQFKGPGASGVSEETALPTEWSKDKGVKWQAKLPARGVSSPVVAAGKAYVTCSSGKKDDRLHVLCFDAATGKELWHRQLNATGPTACHPMTCMAAPTPAADATGVYALFATGDLAAFDPDGNLRWYRSLVGDYPAITNQVGMAASPVLAKDKLIVPMDNDGDSFLAAVDVKYGKNVWKVDRPRSINWVTPLVRDTGGKTEVLFAGPNGLTAYDADNGGKRWLYKEGGGAIPTGSLIGDTLFLPTGGVSAVKLGPDGVTGEPLMKAKEMASRHGSPLVYKGRVYAVDGNGFIAAADAKTGKTLFKERKKAPFSASPVGGDGKVYCVNEKGVTTVLRAGTDEFDVLADNDLGEEVLGTPAISGGCLFIRTDKTLFCVGR</sequence>
<feature type="domain" description="Pyrrolo-quinoline quinone repeat" evidence="2">
    <location>
        <begin position="292"/>
        <end position="357"/>
    </location>
</feature>
<dbReference type="PANTHER" id="PTHR34512:SF30">
    <property type="entry name" value="OUTER MEMBRANE PROTEIN ASSEMBLY FACTOR BAMB"/>
    <property type="match status" value="1"/>
</dbReference>
<feature type="chain" id="PRO_5022042130" evidence="1">
    <location>
        <begin position="21"/>
        <end position="400"/>
    </location>
</feature>
<feature type="signal peptide" evidence="1">
    <location>
        <begin position="1"/>
        <end position="20"/>
    </location>
</feature>
<dbReference type="InterPro" id="IPR011047">
    <property type="entry name" value="Quinoprotein_ADH-like_sf"/>
</dbReference>